<name>A0A127VCU4_9SPHI</name>
<dbReference type="CDD" id="cd07770">
    <property type="entry name" value="ASKHA_NBD_FGGY_GntK"/>
    <property type="match status" value="1"/>
</dbReference>
<evidence type="ECO:0000256" key="2">
    <source>
        <dbReference type="ARBA" id="ARBA00022679"/>
    </source>
</evidence>
<comment type="similarity">
    <text evidence="1 4">Belongs to the FGGY kinase family.</text>
</comment>
<organism evidence="7 8">
    <name type="scientific">Pedobacter cryoconitis</name>
    <dbReference type="NCBI Taxonomy" id="188932"/>
    <lineage>
        <taxon>Bacteria</taxon>
        <taxon>Pseudomonadati</taxon>
        <taxon>Bacteroidota</taxon>
        <taxon>Sphingobacteriia</taxon>
        <taxon>Sphingobacteriales</taxon>
        <taxon>Sphingobacteriaceae</taxon>
        <taxon>Pedobacter</taxon>
    </lineage>
</organism>
<dbReference type="InterPro" id="IPR018483">
    <property type="entry name" value="Carb_kinase_FGGY_CS"/>
</dbReference>
<dbReference type="AlphaFoldDB" id="A0A127VCU4"/>
<dbReference type="InterPro" id="IPR018485">
    <property type="entry name" value="FGGY_C"/>
</dbReference>
<dbReference type="PATRIC" id="fig|188932.3.peg.2396"/>
<dbReference type="OrthoDB" id="9805576at2"/>
<dbReference type="InterPro" id="IPR018484">
    <property type="entry name" value="FGGY_N"/>
</dbReference>
<dbReference type="PANTHER" id="PTHR43095:SF2">
    <property type="entry name" value="GLUCONOKINASE"/>
    <property type="match status" value="1"/>
</dbReference>
<feature type="domain" description="Carbohydrate kinase FGGY C-terminal" evidence="6">
    <location>
        <begin position="252"/>
        <end position="440"/>
    </location>
</feature>
<dbReference type="PANTHER" id="PTHR43095">
    <property type="entry name" value="SUGAR KINASE"/>
    <property type="match status" value="1"/>
</dbReference>
<dbReference type="InterPro" id="IPR050406">
    <property type="entry name" value="FGGY_Carb_Kinase"/>
</dbReference>
<dbReference type="GO" id="GO:0016773">
    <property type="term" value="F:phosphotransferase activity, alcohol group as acceptor"/>
    <property type="evidence" value="ECO:0007669"/>
    <property type="project" value="InterPro"/>
</dbReference>
<dbReference type="PROSITE" id="PS00445">
    <property type="entry name" value="FGGY_KINASES_2"/>
    <property type="match status" value="1"/>
</dbReference>
<dbReference type="Proteomes" id="UP000071561">
    <property type="component" value="Chromosome"/>
</dbReference>
<dbReference type="EMBL" id="CP014504">
    <property type="protein sequence ID" value="AMP99182.1"/>
    <property type="molecule type" value="Genomic_DNA"/>
</dbReference>
<dbReference type="PIRSF" id="PIRSF000538">
    <property type="entry name" value="GlpK"/>
    <property type="match status" value="1"/>
</dbReference>
<evidence type="ECO:0000259" key="5">
    <source>
        <dbReference type="Pfam" id="PF00370"/>
    </source>
</evidence>
<keyword evidence="8" id="KW-1185">Reference proteome</keyword>
<protein>
    <submittedName>
        <fullName evidence="7">Gluconokinase</fullName>
    </submittedName>
</protein>
<dbReference type="Pfam" id="PF02782">
    <property type="entry name" value="FGGY_C"/>
    <property type="match status" value="1"/>
</dbReference>
<dbReference type="SUPFAM" id="SSF53067">
    <property type="entry name" value="Actin-like ATPase domain"/>
    <property type="match status" value="2"/>
</dbReference>
<dbReference type="Gene3D" id="3.30.420.40">
    <property type="match status" value="2"/>
</dbReference>
<evidence type="ECO:0000313" key="8">
    <source>
        <dbReference type="Proteomes" id="UP000071561"/>
    </source>
</evidence>
<reference evidence="7 8" key="1">
    <citation type="submission" date="2016-03" db="EMBL/GenBank/DDBJ databases">
        <title>Complete genome sequence of Pedobacter cryoconitis PAMC 27485.</title>
        <authorList>
            <person name="Lee J."/>
            <person name="Kim O.-S."/>
        </authorList>
    </citation>
    <scope>NUCLEOTIDE SEQUENCE [LARGE SCALE GENOMIC DNA]</scope>
    <source>
        <strain evidence="7 8">PAMC 27485</strain>
    </source>
</reference>
<sequence>MQYILGIDIGTGSTKAVAVGADHKAFDSSQYFYPTEVTQPGYSEQDPELIWQAFQQSITTVVSKLKSGPQAISLSCAMHSLIAVDEKGKALAPMMTWADSRSTPVATSLLATPLGAALYKATGTPVHSMSPLCKIIWIRENQPEFFKNVHKFISIKEYIWYRLFRSFEVDHAVASCTGLMDVQQLIWHPEALAAAGIKPEQLSDLVSTHYLRRDFDAAATLSGLEKNTPFVIGATDGCLANLGTGAVKPGIAALTIGTSGALRVAGNTAVLNEKAMTFSYRLDEDTFINGGPVNNGGIALKWHMKNVLQKAELNESDYDEILHKIETVKPGAEGLIFLPYLQGERAPIWDSKSCGTFFGVHLNHQTAHFTRAVIEGICFALNDVLLALTASGQEIKQLNVSGGFVTSAIWLQIMADITGKRLLRYSVEDASAVGAAYLAFKVLGLSKSYPLPDQQDITYIEPDEKNHLNYQTSFGFYKKIYEQLKGVMHEMYDLQNND</sequence>
<dbReference type="GO" id="GO:0005975">
    <property type="term" value="P:carbohydrate metabolic process"/>
    <property type="evidence" value="ECO:0007669"/>
    <property type="project" value="InterPro"/>
</dbReference>
<dbReference type="PROSITE" id="PS00933">
    <property type="entry name" value="FGGY_KINASES_1"/>
    <property type="match status" value="1"/>
</dbReference>
<dbReference type="InterPro" id="IPR043129">
    <property type="entry name" value="ATPase_NBD"/>
</dbReference>
<dbReference type="KEGG" id="pcm:AY601_2288"/>
<dbReference type="Pfam" id="PF00370">
    <property type="entry name" value="FGGY_N"/>
    <property type="match status" value="1"/>
</dbReference>
<evidence type="ECO:0000313" key="7">
    <source>
        <dbReference type="EMBL" id="AMP99182.1"/>
    </source>
</evidence>
<dbReference type="GO" id="GO:0016301">
    <property type="term" value="F:kinase activity"/>
    <property type="evidence" value="ECO:0007669"/>
    <property type="project" value="UniProtKB-KW"/>
</dbReference>
<dbReference type="InterPro" id="IPR000577">
    <property type="entry name" value="Carb_kinase_FGGY"/>
</dbReference>
<keyword evidence="3 4" id="KW-0418">Kinase</keyword>
<gene>
    <name evidence="7" type="ORF">AY601_2288</name>
</gene>
<proteinExistence type="inferred from homology"/>
<accession>A0A127VCU4</accession>
<evidence type="ECO:0000256" key="1">
    <source>
        <dbReference type="ARBA" id="ARBA00009156"/>
    </source>
</evidence>
<feature type="domain" description="Carbohydrate kinase FGGY N-terminal" evidence="5">
    <location>
        <begin position="3"/>
        <end position="243"/>
    </location>
</feature>
<evidence type="ECO:0000256" key="3">
    <source>
        <dbReference type="ARBA" id="ARBA00022777"/>
    </source>
</evidence>
<evidence type="ECO:0000256" key="4">
    <source>
        <dbReference type="RuleBase" id="RU003733"/>
    </source>
</evidence>
<dbReference type="RefSeq" id="WP_068400789.1">
    <property type="nucleotide sequence ID" value="NZ_CP014504.1"/>
</dbReference>
<keyword evidence="2 4" id="KW-0808">Transferase</keyword>
<evidence type="ECO:0000259" key="6">
    <source>
        <dbReference type="Pfam" id="PF02782"/>
    </source>
</evidence>